<feature type="domain" description="FecR protein" evidence="2">
    <location>
        <begin position="194"/>
        <end position="294"/>
    </location>
</feature>
<evidence type="ECO:0000259" key="3">
    <source>
        <dbReference type="Pfam" id="PF16344"/>
    </source>
</evidence>
<keyword evidence="5" id="KW-1185">Reference proteome</keyword>
<dbReference type="AlphaFoldDB" id="A0A1I1EZJ5"/>
<dbReference type="STRING" id="662367.SAMN05216167_10156"/>
<evidence type="ECO:0000256" key="1">
    <source>
        <dbReference type="SAM" id="Phobius"/>
    </source>
</evidence>
<dbReference type="RefSeq" id="WP_093822475.1">
    <property type="nucleotide sequence ID" value="NZ_FOLQ01000001.1"/>
</dbReference>
<dbReference type="EMBL" id="FOLQ01000001">
    <property type="protein sequence ID" value="SFB90333.1"/>
    <property type="molecule type" value="Genomic_DNA"/>
</dbReference>
<dbReference type="GO" id="GO:0016989">
    <property type="term" value="F:sigma factor antagonist activity"/>
    <property type="evidence" value="ECO:0007669"/>
    <property type="project" value="TreeGrafter"/>
</dbReference>
<name>A0A1I1EZJ5_9BACT</name>
<dbReference type="InterPro" id="IPR032508">
    <property type="entry name" value="FecR_C"/>
</dbReference>
<evidence type="ECO:0000259" key="2">
    <source>
        <dbReference type="Pfam" id="PF04773"/>
    </source>
</evidence>
<dbReference type="PANTHER" id="PTHR30273:SF2">
    <property type="entry name" value="PROTEIN FECR"/>
    <property type="match status" value="1"/>
</dbReference>
<keyword evidence="1" id="KW-0472">Membrane</keyword>
<protein>
    <submittedName>
        <fullName evidence="4">FecR family protein</fullName>
    </submittedName>
</protein>
<feature type="transmembrane region" description="Helical" evidence="1">
    <location>
        <begin position="91"/>
        <end position="112"/>
    </location>
</feature>
<keyword evidence="1" id="KW-1133">Transmembrane helix</keyword>
<reference evidence="4 5" key="1">
    <citation type="submission" date="2016-10" db="EMBL/GenBank/DDBJ databases">
        <authorList>
            <person name="de Groot N.N."/>
        </authorList>
    </citation>
    <scope>NUCLEOTIDE SEQUENCE [LARGE SCALE GENOMIC DNA]</scope>
    <source>
        <strain evidence="4 5">DSM 26130</strain>
    </source>
</reference>
<evidence type="ECO:0000313" key="4">
    <source>
        <dbReference type="EMBL" id="SFB90333.1"/>
    </source>
</evidence>
<gene>
    <name evidence="4" type="ORF">SAMN05216167_10156</name>
</gene>
<dbReference type="PANTHER" id="PTHR30273">
    <property type="entry name" value="PERIPLASMIC SIGNAL SENSOR AND SIGMA FACTOR ACTIVATOR FECR-RELATED"/>
    <property type="match status" value="1"/>
</dbReference>
<accession>A0A1I1EZJ5</accession>
<sequence length="420" mass="46404">MEDYSGYFRQGDLIAKYLKGELSHPEREELADWIAQSEHNRALFEKLTEKDTLGQELDRFGPGDKEAAWERIAAETGHTQTARTTYIGTRLGQLVAAALVIVISGLLVYQVVYKDTPTQPVAQQLNDILPGGNKAVLTLADASQINLDDATNGEIARQSDMVITKTADGQLVYDLSKATAASSSQRVPVVAYNTITTPRGGKFRVILPDGSKVWLNAASSLKYPTKFLSHERQVELNGEAYFEITHVKTSPNVARPFRVCSEGQVVEVLGTHFNINSYSDEKSVKTTLLEGKVKVIKTLANVSSNRPNGKTASALILKPGEQAQLASGNRPNLNLIAQADLEEAVAWKNGQFHFKDTDLPTIMRQIARWYDVKVGYQGKIPDMKFRGRISRDVPLSQIFQILQLSGVNFKLDGRKITVKS</sequence>
<proteinExistence type="predicted"/>
<dbReference type="Gene3D" id="3.55.50.30">
    <property type="match status" value="1"/>
</dbReference>
<feature type="domain" description="Protein FecR C-terminal" evidence="3">
    <location>
        <begin position="352"/>
        <end position="418"/>
    </location>
</feature>
<dbReference type="OrthoDB" id="1452822at2"/>
<keyword evidence="1" id="KW-0812">Transmembrane</keyword>
<dbReference type="Gene3D" id="2.60.120.1440">
    <property type="match status" value="1"/>
</dbReference>
<dbReference type="InterPro" id="IPR012373">
    <property type="entry name" value="Ferrdict_sens_TM"/>
</dbReference>
<organism evidence="4 5">
    <name type="scientific">Spirosoma endophyticum</name>
    <dbReference type="NCBI Taxonomy" id="662367"/>
    <lineage>
        <taxon>Bacteria</taxon>
        <taxon>Pseudomonadati</taxon>
        <taxon>Bacteroidota</taxon>
        <taxon>Cytophagia</taxon>
        <taxon>Cytophagales</taxon>
        <taxon>Cytophagaceae</taxon>
        <taxon>Spirosoma</taxon>
    </lineage>
</organism>
<dbReference type="Pfam" id="PF04773">
    <property type="entry name" value="FecR"/>
    <property type="match status" value="1"/>
</dbReference>
<dbReference type="Proteomes" id="UP000198598">
    <property type="component" value="Unassembled WGS sequence"/>
</dbReference>
<dbReference type="InterPro" id="IPR006860">
    <property type="entry name" value="FecR"/>
</dbReference>
<evidence type="ECO:0000313" key="5">
    <source>
        <dbReference type="Proteomes" id="UP000198598"/>
    </source>
</evidence>
<dbReference type="Pfam" id="PF16344">
    <property type="entry name" value="FecR_C"/>
    <property type="match status" value="1"/>
</dbReference>